<comment type="similarity">
    <text evidence="1">Belongs to the adrenodoxin/putidaredoxin family.</text>
</comment>
<dbReference type="InterPro" id="IPR001041">
    <property type="entry name" value="2Fe-2S_ferredoxin-type"/>
</dbReference>
<dbReference type="GO" id="GO:0046872">
    <property type="term" value="F:metal ion binding"/>
    <property type="evidence" value="ECO:0007669"/>
    <property type="project" value="UniProtKB-KW"/>
</dbReference>
<dbReference type="AlphaFoldDB" id="A0A841HMV1"/>
<keyword evidence="3" id="KW-0479">Metal-binding</keyword>
<evidence type="ECO:0000313" key="8">
    <source>
        <dbReference type="EMBL" id="MBB6093679.1"/>
    </source>
</evidence>
<keyword evidence="2" id="KW-0001">2Fe-2S</keyword>
<dbReference type="PANTHER" id="PTHR23426">
    <property type="entry name" value="FERREDOXIN/ADRENODOXIN"/>
    <property type="match status" value="1"/>
</dbReference>
<dbReference type="PANTHER" id="PTHR23426:SF65">
    <property type="entry name" value="FERREDOXIN-2, MITOCHONDRIAL"/>
    <property type="match status" value="1"/>
</dbReference>
<keyword evidence="5" id="KW-0411">Iron-sulfur</keyword>
<dbReference type="GO" id="GO:0051537">
    <property type="term" value="F:2 iron, 2 sulfur cluster binding"/>
    <property type="evidence" value="ECO:0007669"/>
    <property type="project" value="UniProtKB-KW"/>
</dbReference>
<comment type="caution">
    <text evidence="8">The sequence shown here is derived from an EMBL/GenBank/DDBJ whole genome shotgun (WGS) entry which is preliminary data.</text>
</comment>
<name>A0A841HMV1_9GAMM</name>
<dbReference type="RefSeq" id="WP_184332307.1">
    <property type="nucleotide sequence ID" value="NZ_JACHHZ010000003.1"/>
</dbReference>
<dbReference type="InterPro" id="IPR012675">
    <property type="entry name" value="Beta-grasp_dom_sf"/>
</dbReference>
<keyword evidence="9" id="KW-1185">Reference proteome</keyword>
<evidence type="ECO:0000256" key="2">
    <source>
        <dbReference type="ARBA" id="ARBA00022714"/>
    </source>
</evidence>
<dbReference type="Proteomes" id="UP000588068">
    <property type="component" value="Unassembled WGS sequence"/>
</dbReference>
<feature type="domain" description="2Fe-2S ferredoxin-type" evidence="7">
    <location>
        <begin position="2"/>
        <end position="105"/>
    </location>
</feature>
<dbReference type="PROSITE" id="PS51085">
    <property type="entry name" value="2FE2S_FER_2"/>
    <property type="match status" value="1"/>
</dbReference>
<evidence type="ECO:0000256" key="4">
    <source>
        <dbReference type="ARBA" id="ARBA00023004"/>
    </source>
</evidence>
<keyword evidence="4" id="KW-0408">Iron</keyword>
<organism evidence="8 9">
    <name type="scientific">Povalibacter uvarum</name>
    <dbReference type="NCBI Taxonomy" id="732238"/>
    <lineage>
        <taxon>Bacteria</taxon>
        <taxon>Pseudomonadati</taxon>
        <taxon>Pseudomonadota</taxon>
        <taxon>Gammaproteobacteria</taxon>
        <taxon>Steroidobacterales</taxon>
        <taxon>Steroidobacteraceae</taxon>
        <taxon>Povalibacter</taxon>
    </lineage>
</organism>
<evidence type="ECO:0000313" key="9">
    <source>
        <dbReference type="Proteomes" id="UP000588068"/>
    </source>
</evidence>
<dbReference type="InterPro" id="IPR001055">
    <property type="entry name" value="Adrenodoxin-like"/>
</dbReference>
<dbReference type="GO" id="GO:0009055">
    <property type="term" value="F:electron transfer activity"/>
    <property type="evidence" value="ECO:0007669"/>
    <property type="project" value="TreeGrafter"/>
</dbReference>
<dbReference type="Pfam" id="PF00111">
    <property type="entry name" value="Fer2"/>
    <property type="match status" value="1"/>
</dbReference>
<gene>
    <name evidence="8" type="ORF">HNQ60_002560</name>
</gene>
<evidence type="ECO:0000256" key="5">
    <source>
        <dbReference type="ARBA" id="ARBA00023014"/>
    </source>
</evidence>
<dbReference type="PRINTS" id="PR00355">
    <property type="entry name" value="ADRENODOXIN"/>
</dbReference>
<dbReference type="GO" id="GO:0140647">
    <property type="term" value="P:P450-containing electron transport chain"/>
    <property type="evidence" value="ECO:0007669"/>
    <property type="project" value="InterPro"/>
</dbReference>
<evidence type="ECO:0000256" key="6">
    <source>
        <dbReference type="ARBA" id="ARBA00034078"/>
    </source>
</evidence>
<dbReference type="InterPro" id="IPR036010">
    <property type="entry name" value="2Fe-2S_ferredoxin-like_sf"/>
</dbReference>
<evidence type="ECO:0000256" key="3">
    <source>
        <dbReference type="ARBA" id="ARBA00022723"/>
    </source>
</evidence>
<dbReference type="SUPFAM" id="SSF54292">
    <property type="entry name" value="2Fe-2S ferredoxin-like"/>
    <property type="match status" value="1"/>
</dbReference>
<dbReference type="Gene3D" id="3.10.20.30">
    <property type="match status" value="1"/>
</dbReference>
<proteinExistence type="inferred from homology"/>
<sequence length="106" mass="11495">MGRVTYITHDGNRHTVELDDGSTVMQGAINNEIPGIDGDCGGCLACGTCHVHVDPQWRAAVGPISPEEADMLQFSAEVAEDSRLSCQIRMRKELDGLIVHLPEAQH</sequence>
<reference evidence="8 9" key="1">
    <citation type="submission" date="2020-08" db="EMBL/GenBank/DDBJ databases">
        <title>Genomic Encyclopedia of Type Strains, Phase IV (KMG-IV): sequencing the most valuable type-strain genomes for metagenomic binning, comparative biology and taxonomic classification.</title>
        <authorList>
            <person name="Goeker M."/>
        </authorList>
    </citation>
    <scope>NUCLEOTIDE SEQUENCE [LARGE SCALE GENOMIC DNA]</scope>
    <source>
        <strain evidence="8 9">DSM 26723</strain>
    </source>
</reference>
<comment type="cofactor">
    <cofactor evidence="6">
        <name>[2Fe-2S] cluster</name>
        <dbReference type="ChEBI" id="CHEBI:190135"/>
    </cofactor>
</comment>
<evidence type="ECO:0000256" key="1">
    <source>
        <dbReference type="ARBA" id="ARBA00010914"/>
    </source>
</evidence>
<dbReference type="CDD" id="cd00207">
    <property type="entry name" value="fer2"/>
    <property type="match status" value="1"/>
</dbReference>
<protein>
    <submittedName>
        <fullName evidence="8">2Fe-2S ferredoxin</fullName>
    </submittedName>
</protein>
<dbReference type="EMBL" id="JACHHZ010000003">
    <property type="protein sequence ID" value="MBB6093679.1"/>
    <property type="molecule type" value="Genomic_DNA"/>
</dbReference>
<evidence type="ECO:0000259" key="7">
    <source>
        <dbReference type="PROSITE" id="PS51085"/>
    </source>
</evidence>
<accession>A0A841HMV1</accession>